<evidence type="ECO:0000256" key="6">
    <source>
        <dbReference type="SAM" id="SignalP"/>
    </source>
</evidence>
<evidence type="ECO:0000259" key="7">
    <source>
        <dbReference type="SMART" id="SM00148"/>
    </source>
</evidence>
<comment type="caution">
    <text evidence="8">The sequence shown here is derived from an EMBL/GenBank/DDBJ whole genome shotgun (WGS) entry which is preliminary data.</text>
</comment>
<reference evidence="8 9" key="1">
    <citation type="submission" date="2020-08" db="EMBL/GenBank/DDBJ databases">
        <title>Sequencing the genomes of 1000 actinobacteria strains.</title>
        <authorList>
            <person name="Klenk H.-P."/>
        </authorList>
    </citation>
    <scope>NUCLEOTIDE SEQUENCE [LARGE SCALE GENOMIC DNA]</scope>
    <source>
        <strain evidence="8 9">DSM 45582</strain>
    </source>
</reference>
<dbReference type="EC" id="4.6.1.13" evidence="2"/>
<evidence type="ECO:0000256" key="5">
    <source>
        <dbReference type="ARBA" id="ARBA00030782"/>
    </source>
</evidence>
<organism evidence="8 9">
    <name type="scientific">Saccharopolyspora gloriosae</name>
    <dbReference type="NCBI Taxonomy" id="455344"/>
    <lineage>
        <taxon>Bacteria</taxon>
        <taxon>Bacillati</taxon>
        <taxon>Actinomycetota</taxon>
        <taxon>Actinomycetes</taxon>
        <taxon>Pseudonocardiales</taxon>
        <taxon>Pseudonocardiaceae</taxon>
        <taxon>Saccharopolyspora</taxon>
    </lineage>
</organism>
<sequence length="331" mass="34943">MTGVASSTARIAAAFAAALAVTLVPAGTAHAATAYCESLTEAANPDWMGGLPDDTSLAALSIPGTHDTLSLHGGDITQTQEDHGDSAETLTAQLDAGVRAIDIRVRKVDNQFTIHHGTFYQNANFADVLAKADAFLAAHPGETILMRLKAECTGDIGSCTDENSDQDTATILDRYADEDPHGGRLQNPASDGMPTLGDARGKIVLGSLQEAQGGLVDGYGLSQFTNDNWGDYVQDEYQVPTIGDIDDKWNHVRDHWDETNSADSGEMFWNFTSGSSLGANPKTVSCGTGGTRGVNDYALEHLAGNDVPRTGVVLMDFPGGDLIDEVISRNS</sequence>
<keyword evidence="8" id="KW-0456">Lyase</keyword>
<dbReference type="EMBL" id="JACHIV010000001">
    <property type="protein sequence ID" value="MBB5069789.1"/>
    <property type="molecule type" value="Genomic_DNA"/>
</dbReference>
<dbReference type="Pfam" id="PF00388">
    <property type="entry name" value="PI-PLC-X"/>
    <property type="match status" value="1"/>
</dbReference>
<dbReference type="GO" id="GO:0008081">
    <property type="term" value="F:phosphoric diester hydrolase activity"/>
    <property type="evidence" value="ECO:0007669"/>
    <property type="project" value="InterPro"/>
</dbReference>
<proteinExistence type="predicted"/>
<dbReference type="PANTHER" id="PTHR13593">
    <property type="match status" value="1"/>
</dbReference>
<dbReference type="SMART" id="SM00148">
    <property type="entry name" value="PLCXc"/>
    <property type="match status" value="1"/>
</dbReference>
<accession>A0A840NKH7</accession>
<evidence type="ECO:0000256" key="4">
    <source>
        <dbReference type="ARBA" id="ARBA00030474"/>
    </source>
</evidence>
<dbReference type="PANTHER" id="PTHR13593:SF113">
    <property type="entry name" value="SI:DKEY-266F7.9"/>
    <property type="match status" value="1"/>
</dbReference>
<dbReference type="InterPro" id="IPR017946">
    <property type="entry name" value="PLC-like_Pdiesterase_TIM-brl"/>
</dbReference>
<dbReference type="PROSITE" id="PS50007">
    <property type="entry name" value="PIPLC_X_DOMAIN"/>
    <property type="match status" value="1"/>
</dbReference>
<feature type="domain" description="Phosphatidylinositol-specific phospholipase C X" evidence="7">
    <location>
        <begin position="53"/>
        <end position="208"/>
    </location>
</feature>
<feature type="signal peptide" evidence="6">
    <location>
        <begin position="1"/>
        <end position="31"/>
    </location>
</feature>
<dbReference type="GO" id="GO:0006629">
    <property type="term" value="P:lipid metabolic process"/>
    <property type="evidence" value="ECO:0007669"/>
    <property type="project" value="InterPro"/>
</dbReference>
<protein>
    <recommendedName>
        <fullName evidence="3">1-phosphatidylinositol phosphodiesterase</fullName>
        <ecNumber evidence="2">4.6.1.13</ecNumber>
    </recommendedName>
    <alternativeName>
        <fullName evidence="4">Phosphatidylinositol diacylglycerol-lyase</fullName>
    </alternativeName>
    <alternativeName>
        <fullName evidence="5">Phosphatidylinositol-specific phospholipase C</fullName>
    </alternativeName>
</protein>
<dbReference type="InterPro" id="IPR000909">
    <property type="entry name" value="PLipase_C_PInositol-sp_X_dom"/>
</dbReference>
<keyword evidence="6" id="KW-0732">Signal</keyword>
<evidence type="ECO:0000256" key="1">
    <source>
        <dbReference type="ARBA" id="ARBA00001316"/>
    </source>
</evidence>
<dbReference type="GO" id="GO:0004436">
    <property type="term" value="F:phosphatidylinositol diacylglycerol-lyase activity"/>
    <property type="evidence" value="ECO:0007669"/>
    <property type="project" value="UniProtKB-EC"/>
</dbReference>
<dbReference type="CDD" id="cd08586">
    <property type="entry name" value="PI-PLCc_BcPLC_like"/>
    <property type="match status" value="1"/>
</dbReference>
<evidence type="ECO:0000313" key="9">
    <source>
        <dbReference type="Proteomes" id="UP000580474"/>
    </source>
</evidence>
<name>A0A840NKH7_9PSEU</name>
<dbReference type="AlphaFoldDB" id="A0A840NKH7"/>
<dbReference type="Gene3D" id="3.20.20.190">
    <property type="entry name" value="Phosphatidylinositol (PI) phosphodiesterase"/>
    <property type="match status" value="1"/>
</dbReference>
<dbReference type="SUPFAM" id="SSF51695">
    <property type="entry name" value="PLC-like phosphodiesterases"/>
    <property type="match status" value="1"/>
</dbReference>
<dbReference type="InterPro" id="IPR051057">
    <property type="entry name" value="PI-PLC_domain"/>
</dbReference>
<keyword evidence="9" id="KW-1185">Reference proteome</keyword>
<evidence type="ECO:0000313" key="8">
    <source>
        <dbReference type="EMBL" id="MBB5069789.1"/>
    </source>
</evidence>
<evidence type="ECO:0000256" key="2">
    <source>
        <dbReference type="ARBA" id="ARBA00012581"/>
    </source>
</evidence>
<dbReference type="RefSeq" id="WP_184479424.1">
    <property type="nucleotide sequence ID" value="NZ_JACHIV010000001.1"/>
</dbReference>
<dbReference type="Proteomes" id="UP000580474">
    <property type="component" value="Unassembled WGS sequence"/>
</dbReference>
<feature type="chain" id="PRO_5032590432" description="1-phosphatidylinositol phosphodiesterase" evidence="6">
    <location>
        <begin position="32"/>
        <end position="331"/>
    </location>
</feature>
<gene>
    <name evidence="8" type="ORF">BJ969_002877</name>
</gene>
<comment type="catalytic activity">
    <reaction evidence="1">
        <text>a 1,2-diacyl-sn-glycero-3-phospho-(1D-myo-inositol) = 1D-myo-inositol 1,2-cyclic phosphate + a 1,2-diacyl-sn-glycerol</text>
        <dbReference type="Rhea" id="RHEA:17093"/>
        <dbReference type="ChEBI" id="CHEBI:17815"/>
        <dbReference type="ChEBI" id="CHEBI:57880"/>
        <dbReference type="ChEBI" id="CHEBI:58484"/>
        <dbReference type="EC" id="4.6.1.13"/>
    </reaction>
</comment>
<evidence type="ECO:0000256" key="3">
    <source>
        <dbReference type="ARBA" id="ARBA00019758"/>
    </source>
</evidence>